<feature type="region of interest" description="Disordered" evidence="8">
    <location>
        <begin position="190"/>
        <end position="213"/>
    </location>
</feature>
<name>A0A8H8BT52_9HELO</name>
<evidence type="ECO:0000256" key="2">
    <source>
        <dbReference type="ARBA" id="ARBA00007163"/>
    </source>
</evidence>
<evidence type="ECO:0000259" key="9">
    <source>
        <dbReference type="PROSITE" id="PS50217"/>
    </source>
</evidence>
<dbReference type="PANTHER" id="PTHR46714:SF6">
    <property type="entry name" value="TRANSCRIPTIONAL ACTIVATOR HAC1"/>
    <property type="match status" value="1"/>
</dbReference>
<feature type="compositionally biased region" description="Basic and acidic residues" evidence="8">
    <location>
        <begin position="119"/>
        <end position="133"/>
    </location>
</feature>
<evidence type="ECO:0000256" key="7">
    <source>
        <dbReference type="ARBA" id="ARBA00023242"/>
    </source>
</evidence>
<dbReference type="SMART" id="SM00338">
    <property type="entry name" value="BRLZ"/>
    <property type="match status" value="1"/>
</dbReference>
<keyword evidence="7" id="KW-0539">Nucleus</keyword>
<keyword evidence="6" id="KW-0834">Unfolded protein response</keyword>
<dbReference type="InterPro" id="IPR004827">
    <property type="entry name" value="bZIP"/>
</dbReference>
<dbReference type="GO" id="GO:0005634">
    <property type="term" value="C:nucleus"/>
    <property type="evidence" value="ECO:0007669"/>
    <property type="project" value="UniProtKB-SubCell"/>
</dbReference>
<dbReference type="PROSITE" id="PS50217">
    <property type="entry name" value="BZIP"/>
    <property type="match status" value="1"/>
</dbReference>
<evidence type="ECO:0000313" key="10">
    <source>
        <dbReference type="EMBL" id="KAG4423140.1"/>
    </source>
</evidence>
<dbReference type="InterPro" id="IPR044280">
    <property type="entry name" value="Hac1/HY5"/>
</dbReference>
<protein>
    <recommendedName>
        <fullName evidence="9">BZIP domain-containing protein</fullName>
    </recommendedName>
</protein>
<feature type="compositionally biased region" description="Low complexity" evidence="8">
    <location>
        <begin position="193"/>
        <end position="207"/>
    </location>
</feature>
<accession>A0A8H8BT52</accession>
<evidence type="ECO:0000256" key="6">
    <source>
        <dbReference type="ARBA" id="ARBA00023230"/>
    </source>
</evidence>
<feature type="domain" description="BZIP" evidence="9">
    <location>
        <begin position="125"/>
        <end position="188"/>
    </location>
</feature>
<reference evidence="10" key="1">
    <citation type="submission" date="2021-02" db="EMBL/GenBank/DDBJ databases">
        <title>Genome sequence Cadophora malorum strain M34.</title>
        <authorList>
            <person name="Stefanovic E."/>
            <person name="Vu D."/>
            <person name="Scully C."/>
            <person name="Dijksterhuis J."/>
            <person name="Roader J."/>
            <person name="Houbraken J."/>
        </authorList>
    </citation>
    <scope>NUCLEOTIDE SEQUENCE</scope>
    <source>
        <strain evidence="10">M34</strain>
    </source>
</reference>
<keyword evidence="4" id="KW-0238">DNA-binding</keyword>
<dbReference type="EMBL" id="JAFJYH010000039">
    <property type="protein sequence ID" value="KAG4423140.1"/>
    <property type="molecule type" value="Genomic_DNA"/>
</dbReference>
<dbReference type="AlphaFoldDB" id="A0A8H8BT52"/>
<proteinExistence type="inferred from homology"/>
<comment type="subcellular location">
    <subcellularLocation>
        <location evidence="1">Nucleus</location>
    </subcellularLocation>
</comment>
<gene>
    <name evidence="10" type="ORF">IFR04_003777</name>
</gene>
<keyword evidence="5" id="KW-0804">Transcription</keyword>
<keyword evidence="11" id="KW-1185">Reference proteome</keyword>
<dbReference type="GO" id="GO:0006986">
    <property type="term" value="P:response to unfolded protein"/>
    <property type="evidence" value="ECO:0007669"/>
    <property type="project" value="UniProtKB-KW"/>
</dbReference>
<feature type="compositionally biased region" description="Polar residues" evidence="8">
    <location>
        <begin position="263"/>
        <end position="273"/>
    </location>
</feature>
<dbReference type="GO" id="GO:0000981">
    <property type="term" value="F:DNA-binding transcription factor activity, RNA polymerase II-specific"/>
    <property type="evidence" value="ECO:0007669"/>
    <property type="project" value="InterPro"/>
</dbReference>
<dbReference type="InterPro" id="IPR046347">
    <property type="entry name" value="bZIP_sf"/>
</dbReference>
<dbReference type="Proteomes" id="UP000664132">
    <property type="component" value="Unassembled WGS sequence"/>
</dbReference>
<evidence type="ECO:0000256" key="1">
    <source>
        <dbReference type="ARBA" id="ARBA00004123"/>
    </source>
</evidence>
<dbReference type="SUPFAM" id="SSF57959">
    <property type="entry name" value="Leucine zipper domain"/>
    <property type="match status" value="1"/>
</dbReference>
<dbReference type="PANTHER" id="PTHR46714">
    <property type="entry name" value="TRANSCRIPTIONAL ACTIVATOR HAC1"/>
    <property type="match status" value="1"/>
</dbReference>
<comment type="similarity">
    <text evidence="2">Belongs to the bZIP family.</text>
</comment>
<evidence type="ECO:0000256" key="8">
    <source>
        <dbReference type="SAM" id="MobiDB-lite"/>
    </source>
</evidence>
<dbReference type="GO" id="GO:0003677">
    <property type="term" value="F:DNA binding"/>
    <property type="evidence" value="ECO:0007669"/>
    <property type="project" value="UniProtKB-KW"/>
</dbReference>
<feature type="region of interest" description="Disordered" evidence="8">
    <location>
        <begin position="1"/>
        <end position="95"/>
    </location>
</feature>
<evidence type="ECO:0000256" key="5">
    <source>
        <dbReference type="ARBA" id="ARBA00023163"/>
    </source>
</evidence>
<comment type="caution">
    <text evidence="10">The sequence shown here is derived from an EMBL/GenBank/DDBJ whole genome shotgun (WGS) entry which is preliminary data.</text>
</comment>
<evidence type="ECO:0000313" key="11">
    <source>
        <dbReference type="Proteomes" id="UP000664132"/>
    </source>
</evidence>
<dbReference type="OrthoDB" id="674948at2759"/>
<evidence type="ECO:0000256" key="4">
    <source>
        <dbReference type="ARBA" id="ARBA00023125"/>
    </source>
</evidence>
<keyword evidence="3" id="KW-0805">Transcription regulation</keyword>
<evidence type="ECO:0000256" key="3">
    <source>
        <dbReference type="ARBA" id="ARBA00023015"/>
    </source>
</evidence>
<sequence length="515" mass="56788">MSGSPHIKFEHSPADSLADSFVSTPNTAYPSLFHPNDTMDPSEVMTPQSFDDESMFGGSMNGGSMAGTPAPEKKPVKKRKSWGQQLPEPKTNLPPRYILDKKFTIVDQSANPLSRKRAKTEDEKEQRRVERVLRNRRAAQSSRERKRQEVEALEAQKLAVEQTNQDLMRRLADAEAKNALLERQLEQMSGGMSAFNSSSVASSPGASEQLRQTPRPSITFSQNLFGPRDADPQPISTQSLVDSQVVQTVNPASLSPEMGPVADSTSNANSSDLTQHPAAMLCDLPCQSEEPRPWMDSTSTASISHILAITLMINMGTKAIWTFLQPLSQILTSLTTGSYLPPTSSIISLIIWLTTTTASLKTATSMSSSTTTTSLRPRFSLRIRLLRRLLACNPHLARPLSDATMVVMRLASEQQLRDCLSTVDASRLGTRDSASVETLMTLLWAIRVIERENKLDAPKLDAAAVARQSVELDSLFRSGEQQKGVSYVSHGREVGMGHKQKSLDQWRTAFKHDRP</sequence>
<feature type="region of interest" description="Disordered" evidence="8">
    <location>
        <begin position="252"/>
        <end position="273"/>
    </location>
</feature>
<dbReference type="GO" id="GO:0045944">
    <property type="term" value="P:positive regulation of transcription by RNA polymerase II"/>
    <property type="evidence" value="ECO:0007669"/>
    <property type="project" value="InterPro"/>
</dbReference>
<feature type="region of interest" description="Disordered" evidence="8">
    <location>
        <begin position="108"/>
        <end position="148"/>
    </location>
</feature>
<organism evidence="10 11">
    <name type="scientific">Cadophora malorum</name>
    <dbReference type="NCBI Taxonomy" id="108018"/>
    <lineage>
        <taxon>Eukaryota</taxon>
        <taxon>Fungi</taxon>
        <taxon>Dikarya</taxon>
        <taxon>Ascomycota</taxon>
        <taxon>Pezizomycotina</taxon>
        <taxon>Leotiomycetes</taxon>
        <taxon>Helotiales</taxon>
        <taxon>Ploettnerulaceae</taxon>
        <taxon>Cadophora</taxon>
    </lineage>
</organism>